<keyword evidence="5" id="KW-1185">Reference proteome</keyword>
<accession>A0A087AQZ0</accession>
<evidence type="ECO:0000256" key="1">
    <source>
        <dbReference type="ARBA" id="ARBA00022729"/>
    </source>
</evidence>
<feature type="domain" description="DUF5067" evidence="3">
    <location>
        <begin position="126"/>
        <end position="242"/>
    </location>
</feature>
<dbReference type="AlphaFoldDB" id="A0A087AQZ0"/>
<protein>
    <recommendedName>
        <fullName evidence="3">DUF5067 domain-containing protein</fullName>
    </recommendedName>
</protein>
<dbReference type="Proteomes" id="UP000029046">
    <property type="component" value="Unassembled WGS sequence"/>
</dbReference>
<sequence length="259" mass="26542">MNEHGTPQPVADVGSGQRANRGITICGVVGLILGIIAVILSFIPIINNAAAVLGFVGAVLALVGTVAAFRGKRDGKVLSVVALVLSVLGIVITLAMQQAAVDAIDDALGAGSSQQEQGADASGVEDGETEAAPVQDSEGDLQSAHVRLVSAVSSGNDYEGNPTVLVTLEWTNTTDSNTSFASVLQTSVFQNGHGLETAIYVDAPEGYDANSYLAELQPGATGTVSLGYVLEDSSPVEVQVSDLISFDDDAPMISHAFEL</sequence>
<feature type="transmembrane region" description="Helical" evidence="2">
    <location>
        <begin position="23"/>
        <end position="43"/>
    </location>
</feature>
<feature type="transmembrane region" description="Helical" evidence="2">
    <location>
        <begin position="77"/>
        <end position="96"/>
    </location>
</feature>
<organism evidence="4 5">
    <name type="scientific">Bifidobacterium pullorum subsp. gallinarum</name>
    <dbReference type="NCBI Taxonomy" id="78344"/>
    <lineage>
        <taxon>Bacteria</taxon>
        <taxon>Bacillati</taxon>
        <taxon>Actinomycetota</taxon>
        <taxon>Actinomycetes</taxon>
        <taxon>Bifidobacteriales</taxon>
        <taxon>Bifidobacteriaceae</taxon>
        <taxon>Bifidobacterium</taxon>
    </lineage>
</organism>
<evidence type="ECO:0000313" key="4">
    <source>
        <dbReference type="EMBL" id="KFI61190.1"/>
    </source>
</evidence>
<name>A0A087AQZ0_9BIFI</name>
<dbReference type="RefSeq" id="WP_033506012.1">
    <property type="nucleotide sequence ID" value="NZ_JGYX01000002.1"/>
</dbReference>
<keyword evidence="2" id="KW-1133">Transmembrane helix</keyword>
<keyword evidence="2" id="KW-0812">Transmembrane</keyword>
<dbReference type="Gene3D" id="2.60.40.1240">
    <property type="match status" value="1"/>
</dbReference>
<gene>
    <name evidence="4" type="ORF">BIGA_0622</name>
</gene>
<dbReference type="OrthoDB" id="3240463at2"/>
<feature type="transmembrane region" description="Helical" evidence="2">
    <location>
        <begin position="49"/>
        <end position="70"/>
    </location>
</feature>
<evidence type="ECO:0000259" key="3">
    <source>
        <dbReference type="Pfam" id="PF16729"/>
    </source>
</evidence>
<evidence type="ECO:0000313" key="5">
    <source>
        <dbReference type="Proteomes" id="UP000029046"/>
    </source>
</evidence>
<proteinExistence type="predicted"/>
<dbReference type="InterPro" id="IPR029050">
    <property type="entry name" value="Immunoprotect_excell_Ig-like"/>
</dbReference>
<comment type="caution">
    <text evidence="4">The sequence shown here is derived from an EMBL/GenBank/DDBJ whole genome shotgun (WGS) entry which is preliminary data.</text>
</comment>
<dbReference type="EMBL" id="JGYX01000002">
    <property type="protein sequence ID" value="KFI61190.1"/>
    <property type="molecule type" value="Genomic_DNA"/>
</dbReference>
<keyword evidence="2" id="KW-0472">Membrane</keyword>
<dbReference type="InterPro" id="IPR031989">
    <property type="entry name" value="DUF5067"/>
</dbReference>
<dbReference type="eggNOG" id="ENOG5033A46">
    <property type="taxonomic scope" value="Bacteria"/>
</dbReference>
<dbReference type="Pfam" id="PF16729">
    <property type="entry name" value="DUF5067"/>
    <property type="match status" value="1"/>
</dbReference>
<keyword evidence="1" id="KW-0732">Signal</keyword>
<reference evidence="4 5" key="1">
    <citation type="submission" date="2014-03" db="EMBL/GenBank/DDBJ databases">
        <title>Genomics of Bifidobacteria.</title>
        <authorList>
            <person name="Ventura M."/>
            <person name="Milani C."/>
            <person name="Lugli G.A."/>
        </authorList>
    </citation>
    <scope>NUCLEOTIDE SEQUENCE [LARGE SCALE GENOMIC DNA]</scope>
    <source>
        <strain evidence="4 5">LMG 11586</strain>
    </source>
</reference>
<evidence type="ECO:0000256" key="2">
    <source>
        <dbReference type="SAM" id="Phobius"/>
    </source>
</evidence>